<dbReference type="CDD" id="cd22191">
    <property type="entry name" value="DPBB_RlpA_EXP_N-like"/>
    <property type="match status" value="1"/>
</dbReference>
<dbReference type="Gene3D" id="2.40.40.10">
    <property type="entry name" value="RlpA-like domain"/>
    <property type="match status" value="1"/>
</dbReference>
<dbReference type="AlphaFoldDB" id="A0A2T3AAZ2"/>
<proteinExistence type="predicted"/>
<dbReference type="Proteomes" id="UP000241462">
    <property type="component" value="Unassembled WGS sequence"/>
</dbReference>
<evidence type="ECO:0008006" key="3">
    <source>
        <dbReference type="Google" id="ProtNLM"/>
    </source>
</evidence>
<feature type="non-terminal residue" evidence="1">
    <location>
        <position position="1"/>
    </location>
</feature>
<keyword evidence="2" id="KW-1185">Reference proteome</keyword>
<dbReference type="OrthoDB" id="406505at2759"/>
<organism evidence="1 2">
    <name type="scientific">Coniella lustricola</name>
    <dbReference type="NCBI Taxonomy" id="2025994"/>
    <lineage>
        <taxon>Eukaryota</taxon>
        <taxon>Fungi</taxon>
        <taxon>Dikarya</taxon>
        <taxon>Ascomycota</taxon>
        <taxon>Pezizomycotina</taxon>
        <taxon>Sordariomycetes</taxon>
        <taxon>Sordariomycetidae</taxon>
        <taxon>Diaporthales</taxon>
        <taxon>Schizoparmaceae</taxon>
        <taxon>Coniella</taxon>
    </lineage>
</organism>
<dbReference type="EMBL" id="KZ678422">
    <property type="protein sequence ID" value="PSR89037.1"/>
    <property type="molecule type" value="Genomic_DNA"/>
</dbReference>
<gene>
    <name evidence="1" type="ORF">BD289DRAFT_336318</name>
</gene>
<dbReference type="InParanoid" id="A0A2T3AAZ2"/>
<feature type="non-terminal residue" evidence="1">
    <location>
        <position position="84"/>
    </location>
</feature>
<name>A0A2T3AAZ2_9PEZI</name>
<accession>A0A2T3AAZ2</accession>
<sequence>LDQRSAYSGRMTWIGPTTGAYTSCGATYEASSMYVAVDPSLLTCSGTSGKSMTITCNGKTVQATAIDKCMGCTSDHIDVATAVY</sequence>
<protein>
    <recommendedName>
        <fullName evidence="3">RlpA-like double-psi beta-barrel-protein domain-containing protein-containing protein</fullName>
    </recommendedName>
</protein>
<evidence type="ECO:0000313" key="2">
    <source>
        <dbReference type="Proteomes" id="UP000241462"/>
    </source>
</evidence>
<dbReference type="SUPFAM" id="SSF50685">
    <property type="entry name" value="Barwin-like endoglucanases"/>
    <property type="match status" value="1"/>
</dbReference>
<dbReference type="InterPro" id="IPR036908">
    <property type="entry name" value="RlpA-like_sf"/>
</dbReference>
<evidence type="ECO:0000313" key="1">
    <source>
        <dbReference type="EMBL" id="PSR89037.1"/>
    </source>
</evidence>
<reference evidence="1 2" key="1">
    <citation type="journal article" date="2018" name="Mycol. Prog.">
        <title>Coniella lustricola, a new species from submerged detritus.</title>
        <authorList>
            <person name="Raudabaugh D.B."/>
            <person name="Iturriaga T."/>
            <person name="Carver A."/>
            <person name="Mondo S."/>
            <person name="Pangilinan J."/>
            <person name="Lipzen A."/>
            <person name="He G."/>
            <person name="Amirebrahimi M."/>
            <person name="Grigoriev I.V."/>
            <person name="Miller A.N."/>
        </authorList>
    </citation>
    <scope>NUCLEOTIDE SEQUENCE [LARGE SCALE GENOMIC DNA]</scope>
    <source>
        <strain evidence="1 2">B22-T-1</strain>
    </source>
</reference>